<dbReference type="EMBL" id="PFBZ01000166">
    <property type="protein sequence ID" value="PIT86309.1"/>
    <property type="molecule type" value="Genomic_DNA"/>
</dbReference>
<evidence type="ECO:0000313" key="2">
    <source>
        <dbReference type="Proteomes" id="UP000229362"/>
    </source>
</evidence>
<reference evidence="2" key="1">
    <citation type="submission" date="2017-09" db="EMBL/GenBank/DDBJ databases">
        <title>Depth-based differentiation of microbial function through sediment-hosted aquifers and enrichment of novel symbionts in the deep terrestrial subsurface.</title>
        <authorList>
            <person name="Probst A.J."/>
            <person name="Ladd B."/>
            <person name="Jarett J.K."/>
            <person name="Geller-Mcgrath D.E."/>
            <person name="Sieber C.M.K."/>
            <person name="Emerson J.B."/>
            <person name="Anantharaman K."/>
            <person name="Thomas B.C."/>
            <person name="Malmstrom R."/>
            <person name="Stieglmeier M."/>
            <person name="Klingl A."/>
            <person name="Woyke T."/>
            <person name="Ryan C.M."/>
            <person name="Banfield J.F."/>
        </authorList>
    </citation>
    <scope>NUCLEOTIDE SEQUENCE [LARGE SCALE GENOMIC DNA]</scope>
</reference>
<dbReference type="Gene3D" id="3.30.420.340">
    <property type="entry name" value="UvrC, RNAse H endonuclease domain"/>
    <property type="match status" value="1"/>
</dbReference>
<feature type="non-terminal residue" evidence="1">
    <location>
        <position position="1"/>
    </location>
</feature>
<dbReference type="InterPro" id="IPR038476">
    <property type="entry name" value="UvrC_RNase_H_dom_sf"/>
</dbReference>
<name>A0A2M6W0J9_9BACT</name>
<organism evidence="1 2">
    <name type="scientific">Candidatus Magasanikbacteria bacterium CG10_big_fil_rev_8_21_14_0_10_43_6</name>
    <dbReference type="NCBI Taxonomy" id="1974650"/>
    <lineage>
        <taxon>Bacteria</taxon>
        <taxon>Candidatus Magasanikiibacteriota</taxon>
    </lineage>
</organism>
<protein>
    <recommendedName>
        <fullName evidence="3">UvrC family homology region profile domain-containing protein</fullName>
    </recommendedName>
</protein>
<gene>
    <name evidence="1" type="ORF">COU33_03890</name>
</gene>
<comment type="caution">
    <text evidence="1">The sequence shown here is derived from an EMBL/GenBank/DDBJ whole genome shotgun (WGS) entry which is preliminary data.</text>
</comment>
<sequence>VGIAKGPNRKKNEFVFGEIGNLKLEMRELKKWVHANQDILIRVRDEAHRFAVAYQRQLRKITRYK</sequence>
<proteinExistence type="predicted"/>
<dbReference type="AlphaFoldDB" id="A0A2M6W0J9"/>
<dbReference type="Proteomes" id="UP000229362">
    <property type="component" value="Unassembled WGS sequence"/>
</dbReference>
<accession>A0A2M6W0J9</accession>
<evidence type="ECO:0000313" key="1">
    <source>
        <dbReference type="EMBL" id="PIT86309.1"/>
    </source>
</evidence>
<evidence type="ECO:0008006" key="3">
    <source>
        <dbReference type="Google" id="ProtNLM"/>
    </source>
</evidence>